<evidence type="ECO:0000256" key="2">
    <source>
        <dbReference type="ARBA" id="ARBA00004477"/>
    </source>
</evidence>
<dbReference type="GO" id="GO:0005789">
    <property type="term" value="C:endoplasmic reticulum membrane"/>
    <property type="evidence" value="ECO:0007669"/>
    <property type="project" value="UniProtKB-SubCell"/>
</dbReference>
<keyword evidence="9 14" id="KW-0472">Membrane</keyword>
<evidence type="ECO:0000256" key="1">
    <source>
        <dbReference type="ARBA" id="ARBA00001962"/>
    </source>
</evidence>
<comment type="caution">
    <text evidence="17">The sequence shown here is derived from an EMBL/GenBank/DDBJ whole genome shotgun (WGS) entry which is preliminary data.</text>
</comment>
<sequence>MSNREINFLWQQHQIHHSSEDFNITVAVRHPLTHNWINSFFYLPLALIIPPAHCLAHQQLNLLYQGWIHTSLVGSLGPLEFIFNTPTHHKVHHGCNLYVLDKNYGGLLIIWDRLFGTFQPMKKDEELVFGVVFQPQSHNPIWQMYYRWPGLWSWAKSQKTWGDFFRALFYGPSWIPGVGAPRLGRDEDKFDIKPRPKFVVPLPKWLQFYLLVHFLAVCLVFQEFAIQKGNFDQLTVVLTVIYLLVTLTSIGLLSEGNPWASYFEFVRCAVFLFILPSESYFLQGALRFYFAPSMIIWGFVFFHRAIQQYKLELKYSRLASENKSN</sequence>
<evidence type="ECO:0000256" key="3">
    <source>
        <dbReference type="ARBA" id="ARBA00022692"/>
    </source>
</evidence>
<evidence type="ECO:0000256" key="14">
    <source>
        <dbReference type="SAM" id="Phobius"/>
    </source>
</evidence>
<accession>A0A8J2P9K2</accession>
<keyword evidence="5 14" id="KW-1133">Transmembrane helix</keyword>
<dbReference type="Pfam" id="PF04116">
    <property type="entry name" value="FA_hydroxylase"/>
    <property type="match status" value="1"/>
</dbReference>
<evidence type="ECO:0000256" key="11">
    <source>
        <dbReference type="ARBA" id="ARBA00039026"/>
    </source>
</evidence>
<dbReference type="EC" id="1.14.16.5" evidence="11"/>
<dbReference type="InterPro" id="IPR006694">
    <property type="entry name" value="Fatty_acid_hydroxylase"/>
</dbReference>
<organism evidence="17 18">
    <name type="scientific">Allacma fusca</name>
    <dbReference type="NCBI Taxonomy" id="39272"/>
    <lineage>
        <taxon>Eukaryota</taxon>
        <taxon>Metazoa</taxon>
        <taxon>Ecdysozoa</taxon>
        <taxon>Arthropoda</taxon>
        <taxon>Hexapoda</taxon>
        <taxon>Collembola</taxon>
        <taxon>Symphypleona</taxon>
        <taxon>Sminthuridae</taxon>
        <taxon>Allacma</taxon>
    </lineage>
</organism>
<dbReference type="GO" id="GO:0008610">
    <property type="term" value="P:lipid biosynthetic process"/>
    <property type="evidence" value="ECO:0007669"/>
    <property type="project" value="InterPro"/>
</dbReference>
<keyword evidence="8" id="KW-0443">Lipid metabolism</keyword>
<keyword evidence="18" id="KW-1185">Reference proteome</keyword>
<evidence type="ECO:0000256" key="7">
    <source>
        <dbReference type="ARBA" id="ARBA00023004"/>
    </source>
</evidence>
<dbReference type="Proteomes" id="UP000708208">
    <property type="component" value="Unassembled WGS sequence"/>
</dbReference>
<dbReference type="PANTHER" id="PTHR21624">
    <property type="entry name" value="STEROL DESATURASE-RELATED PROTEIN"/>
    <property type="match status" value="1"/>
</dbReference>
<evidence type="ECO:0000259" key="15">
    <source>
        <dbReference type="Pfam" id="PF04116"/>
    </source>
</evidence>
<gene>
    <name evidence="17" type="ORF">AFUS01_LOCUS25273</name>
</gene>
<keyword evidence="6" id="KW-0560">Oxidoreductase</keyword>
<evidence type="ECO:0000256" key="9">
    <source>
        <dbReference type="ARBA" id="ARBA00023136"/>
    </source>
</evidence>
<feature type="domain" description="Alkylglycerol monooxygenase C-terminal" evidence="16">
    <location>
        <begin position="206"/>
        <end position="275"/>
    </location>
</feature>
<dbReference type="AlphaFoldDB" id="A0A8J2P9K2"/>
<evidence type="ECO:0000256" key="5">
    <source>
        <dbReference type="ARBA" id="ARBA00022989"/>
    </source>
</evidence>
<evidence type="ECO:0000256" key="10">
    <source>
        <dbReference type="ARBA" id="ARBA00038190"/>
    </source>
</evidence>
<keyword evidence="3 14" id="KW-0812">Transmembrane</keyword>
<dbReference type="GO" id="GO:0005506">
    <property type="term" value="F:iron ion binding"/>
    <property type="evidence" value="ECO:0007669"/>
    <property type="project" value="InterPro"/>
</dbReference>
<reference evidence="17" key="1">
    <citation type="submission" date="2021-06" db="EMBL/GenBank/DDBJ databases">
        <authorList>
            <person name="Hodson N. C."/>
            <person name="Mongue J. A."/>
            <person name="Jaron S. K."/>
        </authorList>
    </citation>
    <scope>NUCLEOTIDE SEQUENCE</scope>
</reference>
<evidence type="ECO:0000259" key="16">
    <source>
        <dbReference type="Pfam" id="PF24858"/>
    </source>
</evidence>
<evidence type="ECO:0000256" key="4">
    <source>
        <dbReference type="ARBA" id="ARBA00022824"/>
    </source>
</evidence>
<feature type="transmembrane region" description="Helical" evidence="14">
    <location>
        <begin position="205"/>
        <end position="222"/>
    </location>
</feature>
<comment type="cofactor">
    <cofactor evidence="1">
        <name>Fe cation</name>
        <dbReference type="ChEBI" id="CHEBI:24875"/>
    </cofactor>
</comment>
<evidence type="ECO:0000256" key="8">
    <source>
        <dbReference type="ARBA" id="ARBA00023098"/>
    </source>
</evidence>
<proteinExistence type="inferred from homology"/>
<evidence type="ECO:0000256" key="6">
    <source>
        <dbReference type="ARBA" id="ARBA00023002"/>
    </source>
</evidence>
<feature type="domain" description="Fatty acid hydroxylase" evidence="15">
    <location>
        <begin position="7"/>
        <end position="117"/>
    </location>
</feature>
<keyword evidence="7" id="KW-0408">Iron</keyword>
<dbReference type="PANTHER" id="PTHR21624:SF1">
    <property type="entry name" value="ALKYLGLYCEROL MONOOXYGENASE"/>
    <property type="match status" value="1"/>
</dbReference>
<dbReference type="GO" id="GO:0006643">
    <property type="term" value="P:membrane lipid metabolic process"/>
    <property type="evidence" value="ECO:0007669"/>
    <property type="project" value="TreeGrafter"/>
</dbReference>
<protein>
    <recommendedName>
        <fullName evidence="12">Alkylglycerol monooxygenase</fullName>
        <ecNumber evidence="11">1.14.16.5</ecNumber>
    </recommendedName>
</protein>
<comment type="similarity">
    <text evidence="10">Belongs to the sterol desaturase family. TMEM195 subfamily.</text>
</comment>
<dbReference type="Pfam" id="PF24858">
    <property type="entry name" value="AGMP_C"/>
    <property type="match status" value="1"/>
</dbReference>
<keyword evidence="4" id="KW-0256">Endoplasmic reticulum</keyword>
<feature type="transmembrane region" description="Helical" evidence="14">
    <location>
        <begin position="288"/>
        <end position="306"/>
    </location>
</feature>
<feature type="transmembrane region" description="Helical" evidence="14">
    <location>
        <begin position="234"/>
        <end position="253"/>
    </location>
</feature>
<dbReference type="EMBL" id="CAJVCH010323833">
    <property type="protein sequence ID" value="CAG7786718.1"/>
    <property type="molecule type" value="Genomic_DNA"/>
</dbReference>
<comment type="catalytic activity">
    <reaction evidence="13">
        <text>1-O-(1,2-saturated-alkyl)-sn-glycerol + (6R)-L-erythro-5,6,7,8-tetrahydrobiopterin + O2 = a 1-(1-hydroxyalkyl)-sn-glycerol + (6R)-L-erythro-6,7-dihydrobiopterin + H2O</text>
        <dbReference type="Rhea" id="RHEA:36255"/>
        <dbReference type="ChEBI" id="CHEBI:15377"/>
        <dbReference type="ChEBI" id="CHEBI:15379"/>
        <dbReference type="ChEBI" id="CHEBI:43120"/>
        <dbReference type="ChEBI" id="CHEBI:59560"/>
        <dbReference type="ChEBI" id="CHEBI:73418"/>
        <dbReference type="ChEBI" id="CHEBI:83957"/>
        <dbReference type="EC" id="1.14.16.5"/>
    </reaction>
</comment>
<dbReference type="GO" id="GO:0050479">
    <property type="term" value="F:glyceryl-ether monooxygenase activity"/>
    <property type="evidence" value="ECO:0007669"/>
    <property type="project" value="UniProtKB-EC"/>
</dbReference>
<evidence type="ECO:0000313" key="18">
    <source>
        <dbReference type="Proteomes" id="UP000708208"/>
    </source>
</evidence>
<comment type="subcellular location">
    <subcellularLocation>
        <location evidence="2">Endoplasmic reticulum membrane</location>
        <topology evidence="2">Multi-pass membrane protein</topology>
    </subcellularLocation>
</comment>
<name>A0A8J2P9K2_9HEXA</name>
<evidence type="ECO:0000256" key="13">
    <source>
        <dbReference type="ARBA" id="ARBA00047556"/>
    </source>
</evidence>
<dbReference type="InterPro" id="IPR051689">
    <property type="entry name" value="Sterol_desaturase/TMEM195"/>
</dbReference>
<evidence type="ECO:0000313" key="17">
    <source>
        <dbReference type="EMBL" id="CAG7786718.1"/>
    </source>
</evidence>
<evidence type="ECO:0000256" key="12">
    <source>
        <dbReference type="ARBA" id="ARBA00040992"/>
    </source>
</evidence>
<dbReference type="InterPro" id="IPR056853">
    <property type="entry name" value="AGMP_C"/>
</dbReference>
<dbReference type="OrthoDB" id="6354873at2759"/>